<proteinExistence type="predicted"/>
<dbReference type="SUPFAM" id="SSF51735">
    <property type="entry name" value="NAD(P)-binding Rossmann-fold domains"/>
    <property type="match status" value="1"/>
</dbReference>
<dbReference type="Pfam" id="PF01232">
    <property type="entry name" value="Mannitol_dh"/>
    <property type="match status" value="1"/>
</dbReference>
<dbReference type="InterPro" id="IPR008927">
    <property type="entry name" value="6-PGluconate_DH-like_C_sf"/>
</dbReference>
<comment type="caution">
    <text evidence="5">The sequence shown here is derived from an EMBL/GenBank/DDBJ whole genome shotgun (WGS) entry which is preliminary data.</text>
</comment>
<protein>
    <submittedName>
        <fullName evidence="5">Mannitol dehydrogenase family protein</fullName>
        <ecNumber evidence="5">1.1.1.-</ecNumber>
    </submittedName>
</protein>
<dbReference type="InterPro" id="IPR013328">
    <property type="entry name" value="6PGD_dom2"/>
</dbReference>
<dbReference type="Proteomes" id="UP001595699">
    <property type="component" value="Unassembled WGS sequence"/>
</dbReference>
<evidence type="ECO:0000256" key="1">
    <source>
        <dbReference type="ARBA" id="ARBA00023002"/>
    </source>
</evidence>
<dbReference type="InterPro" id="IPR050988">
    <property type="entry name" value="Mannitol_DH/Oxidoreductase"/>
</dbReference>
<accession>A0ABV7YDH3</accession>
<evidence type="ECO:0000259" key="3">
    <source>
        <dbReference type="Pfam" id="PF01232"/>
    </source>
</evidence>
<dbReference type="InterPro" id="IPR036291">
    <property type="entry name" value="NAD(P)-bd_dom_sf"/>
</dbReference>
<dbReference type="Pfam" id="PF08125">
    <property type="entry name" value="Mannitol_dh_C"/>
    <property type="match status" value="1"/>
</dbReference>
<name>A0ABV7YDH3_9ACTN</name>
<evidence type="ECO:0000313" key="6">
    <source>
        <dbReference type="Proteomes" id="UP001595699"/>
    </source>
</evidence>
<dbReference type="PANTHER" id="PTHR43362">
    <property type="entry name" value="MANNITOL DEHYDROGENASE DSF1-RELATED"/>
    <property type="match status" value="1"/>
</dbReference>
<feature type="domain" description="Mannitol dehydrogenase C-terminal" evidence="4">
    <location>
        <begin position="264"/>
        <end position="442"/>
    </location>
</feature>
<dbReference type="InterPro" id="IPR013131">
    <property type="entry name" value="Mannitol_DH_N"/>
</dbReference>
<dbReference type="InterPro" id="IPR000669">
    <property type="entry name" value="Mannitol_DH"/>
</dbReference>
<dbReference type="RefSeq" id="WP_205120617.1">
    <property type="nucleotide sequence ID" value="NZ_JAFBCM010000001.1"/>
</dbReference>
<gene>
    <name evidence="5" type="ORF">ACFOUW_14605</name>
</gene>
<keyword evidence="1 5" id="KW-0560">Oxidoreductase</keyword>
<dbReference type="EMBL" id="JBHRZH010000012">
    <property type="protein sequence ID" value="MFC3762070.1"/>
    <property type="molecule type" value="Genomic_DNA"/>
</dbReference>
<keyword evidence="6" id="KW-1185">Reference proteome</keyword>
<sequence length="445" mass="46616">MAPLVRSTPALPVRHVHLGLGAFHRAHQAWYTHVAGDAGIAAFTGRRPDAAVPLAAQDGLYHLLVRSASGDRAELVTSLSGAYDGADLSAWTEAVASPSVGVLTLTVTEAAYRRSPSGSLDLSDPSVAADVASIPGGVAQTVPGRLVLALASRRASDAGPIAVVPCDNLLDNGPTVASVVVALAGAVSASLAEWISSNVSFVSTTIDRITPATTASDIAEVASLTGFADAAPVVTEPFTEWVLAGAFPSGRPAWEVGGARFVDDVTPFEQRKLWLLNGSHSLLAYAAPLRGHATVASAVADPVCREWVESWFELASVFLPFSSPDLAPYRASLLERYENPRIRHNLSQIAMDGSLKLPIRVLPVVTQARAAGVMPLAGAVALAGWIAHLRRGVDVRDPRASELIPLAQADDETAVRSLLGVLDAALAEDKELISVIVETLRDLTR</sequence>
<organism evidence="5 6">
    <name type="scientific">Tenggerimyces flavus</name>
    <dbReference type="NCBI Taxonomy" id="1708749"/>
    <lineage>
        <taxon>Bacteria</taxon>
        <taxon>Bacillati</taxon>
        <taxon>Actinomycetota</taxon>
        <taxon>Actinomycetes</taxon>
        <taxon>Propionibacteriales</taxon>
        <taxon>Nocardioidaceae</taxon>
        <taxon>Tenggerimyces</taxon>
    </lineage>
</organism>
<dbReference type="GO" id="GO:0016491">
    <property type="term" value="F:oxidoreductase activity"/>
    <property type="evidence" value="ECO:0007669"/>
    <property type="project" value="UniProtKB-KW"/>
</dbReference>
<dbReference type="SUPFAM" id="SSF48179">
    <property type="entry name" value="6-phosphogluconate dehydrogenase C-terminal domain-like"/>
    <property type="match status" value="1"/>
</dbReference>
<comment type="catalytic activity">
    <reaction evidence="2">
        <text>D-mannitol 1-phosphate + NAD(+) = beta-D-fructose 6-phosphate + NADH + H(+)</text>
        <dbReference type="Rhea" id="RHEA:19661"/>
        <dbReference type="ChEBI" id="CHEBI:15378"/>
        <dbReference type="ChEBI" id="CHEBI:57540"/>
        <dbReference type="ChEBI" id="CHEBI:57634"/>
        <dbReference type="ChEBI" id="CHEBI:57945"/>
        <dbReference type="ChEBI" id="CHEBI:61381"/>
        <dbReference type="EC" id="1.1.1.17"/>
    </reaction>
</comment>
<dbReference type="Gene3D" id="1.10.1040.10">
    <property type="entry name" value="N-(1-d-carboxylethyl)-l-norvaline Dehydrogenase, domain 2"/>
    <property type="match status" value="1"/>
</dbReference>
<dbReference type="EC" id="1.1.1.-" evidence="5"/>
<feature type="domain" description="Mannitol dehydrogenase N-terminal" evidence="3">
    <location>
        <begin position="15"/>
        <end position="255"/>
    </location>
</feature>
<evidence type="ECO:0000259" key="4">
    <source>
        <dbReference type="Pfam" id="PF08125"/>
    </source>
</evidence>
<evidence type="ECO:0000313" key="5">
    <source>
        <dbReference type="EMBL" id="MFC3762070.1"/>
    </source>
</evidence>
<evidence type="ECO:0000256" key="2">
    <source>
        <dbReference type="ARBA" id="ARBA00048615"/>
    </source>
</evidence>
<dbReference type="Gene3D" id="3.40.50.720">
    <property type="entry name" value="NAD(P)-binding Rossmann-like Domain"/>
    <property type="match status" value="1"/>
</dbReference>
<dbReference type="PRINTS" id="PR00084">
    <property type="entry name" value="MTLDHDRGNASE"/>
</dbReference>
<dbReference type="InterPro" id="IPR013118">
    <property type="entry name" value="Mannitol_DH_C"/>
</dbReference>
<reference evidence="6" key="1">
    <citation type="journal article" date="2019" name="Int. J. Syst. Evol. Microbiol.">
        <title>The Global Catalogue of Microorganisms (GCM) 10K type strain sequencing project: providing services to taxonomists for standard genome sequencing and annotation.</title>
        <authorList>
            <consortium name="The Broad Institute Genomics Platform"/>
            <consortium name="The Broad Institute Genome Sequencing Center for Infectious Disease"/>
            <person name="Wu L."/>
            <person name="Ma J."/>
        </authorList>
    </citation>
    <scope>NUCLEOTIDE SEQUENCE [LARGE SCALE GENOMIC DNA]</scope>
    <source>
        <strain evidence="6">CGMCC 4.7241</strain>
    </source>
</reference>
<dbReference type="PANTHER" id="PTHR43362:SF1">
    <property type="entry name" value="MANNITOL DEHYDROGENASE 2-RELATED"/>
    <property type="match status" value="1"/>
</dbReference>